<dbReference type="EnsemblMetazoa" id="Aqu2.1.25983_001">
    <property type="protein sequence ID" value="Aqu2.1.25983_001"/>
    <property type="gene ID" value="Aqu2.1.25983"/>
</dbReference>
<name>A0A1X7UEU2_AMPQE</name>
<proteinExistence type="predicted"/>
<evidence type="ECO:0000313" key="1">
    <source>
        <dbReference type="EnsemblMetazoa" id="Aqu2.1.25983_001"/>
    </source>
</evidence>
<accession>A0A1X7UEU2</accession>
<sequence>FPQSLMMLQGKFHSGFQVIIMESFADCKMGKIVK</sequence>
<protein>
    <submittedName>
        <fullName evidence="1">Uncharacterized protein</fullName>
    </submittedName>
</protein>
<dbReference type="AlphaFoldDB" id="A0A1X7UEU2"/>
<reference evidence="1" key="1">
    <citation type="submission" date="2017-05" db="UniProtKB">
        <authorList>
            <consortium name="EnsemblMetazoa"/>
        </authorList>
    </citation>
    <scope>IDENTIFICATION</scope>
</reference>
<dbReference type="InParanoid" id="A0A1X7UEU2"/>
<organism evidence="1">
    <name type="scientific">Amphimedon queenslandica</name>
    <name type="common">Sponge</name>
    <dbReference type="NCBI Taxonomy" id="400682"/>
    <lineage>
        <taxon>Eukaryota</taxon>
        <taxon>Metazoa</taxon>
        <taxon>Porifera</taxon>
        <taxon>Demospongiae</taxon>
        <taxon>Heteroscleromorpha</taxon>
        <taxon>Haplosclerida</taxon>
        <taxon>Niphatidae</taxon>
        <taxon>Amphimedon</taxon>
    </lineage>
</organism>